<keyword evidence="3" id="KW-1185">Reference proteome</keyword>
<dbReference type="PANTHER" id="PTHR35997">
    <property type="entry name" value="COTTON FIBER PROTEIN-RELATED"/>
    <property type="match status" value="1"/>
</dbReference>
<dbReference type="AlphaFoldDB" id="A0AAP0E6W0"/>
<protein>
    <submittedName>
        <fullName evidence="2">Uncharacterized protein</fullName>
    </submittedName>
</protein>
<feature type="compositionally biased region" description="Basic and acidic residues" evidence="1">
    <location>
        <begin position="183"/>
        <end position="204"/>
    </location>
</feature>
<comment type="caution">
    <text evidence="2">The sequence shown here is derived from an EMBL/GenBank/DDBJ whole genome shotgun (WGS) entry which is preliminary data.</text>
</comment>
<evidence type="ECO:0000313" key="3">
    <source>
        <dbReference type="Proteomes" id="UP001417504"/>
    </source>
</evidence>
<evidence type="ECO:0000313" key="2">
    <source>
        <dbReference type="EMBL" id="KAK9085957.1"/>
    </source>
</evidence>
<feature type="region of interest" description="Disordered" evidence="1">
    <location>
        <begin position="180"/>
        <end position="213"/>
    </location>
</feature>
<dbReference type="Proteomes" id="UP001417504">
    <property type="component" value="Unassembled WGS sequence"/>
</dbReference>
<proteinExistence type="predicted"/>
<name>A0AAP0E6W0_9MAGN</name>
<reference evidence="2 3" key="1">
    <citation type="submission" date="2024-01" db="EMBL/GenBank/DDBJ databases">
        <title>Genome assemblies of Stephania.</title>
        <authorList>
            <person name="Yang L."/>
        </authorList>
    </citation>
    <scope>NUCLEOTIDE SEQUENCE [LARGE SCALE GENOMIC DNA]</scope>
    <source>
        <strain evidence="2">QJT</strain>
        <tissue evidence="2">Leaf</tissue>
    </source>
</reference>
<dbReference type="PANTHER" id="PTHR35997:SF6">
    <property type="entry name" value="COTTON FIBER PROTEIN"/>
    <property type="match status" value="1"/>
</dbReference>
<dbReference type="EMBL" id="JBBNAE010000011">
    <property type="protein sequence ID" value="KAK9085957.1"/>
    <property type="molecule type" value="Genomic_DNA"/>
</dbReference>
<evidence type="ECO:0000256" key="1">
    <source>
        <dbReference type="SAM" id="MobiDB-lite"/>
    </source>
</evidence>
<accession>A0AAP0E6W0</accession>
<sequence>MDGHHDQYDHKPMSMVMIMITRHQVLFLLTNAIILVVAADSGAFSSSDKVTKQDVYEEVLINNKAASCRPPSPIDSHVHKVGKELALISSPSDSEQSIKENNNELVLVGDGHCHDVHQDQISVRNVSIEKVVTVLPSSNDQEKTIISSSPNNILRRSKTEKLRTTPMEYLESCEDMSIVPVSDHPESRSLRRSKTENLKNKGPEESEEGCDEFSAMSVEELNKRVEEFINKFNREIRLQETELLV</sequence>
<dbReference type="InterPro" id="IPR008480">
    <property type="entry name" value="DUF761_pln"/>
</dbReference>
<dbReference type="Pfam" id="PF05553">
    <property type="entry name" value="DUF761"/>
    <property type="match status" value="1"/>
</dbReference>
<gene>
    <name evidence="2" type="ORF">Sjap_026368</name>
</gene>
<organism evidence="2 3">
    <name type="scientific">Stephania japonica</name>
    <dbReference type="NCBI Taxonomy" id="461633"/>
    <lineage>
        <taxon>Eukaryota</taxon>
        <taxon>Viridiplantae</taxon>
        <taxon>Streptophyta</taxon>
        <taxon>Embryophyta</taxon>
        <taxon>Tracheophyta</taxon>
        <taxon>Spermatophyta</taxon>
        <taxon>Magnoliopsida</taxon>
        <taxon>Ranunculales</taxon>
        <taxon>Menispermaceae</taxon>
        <taxon>Menispermoideae</taxon>
        <taxon>Cissampelideae</taxon>
        <taxon>Stephania</taxon>
    </lineage>
</organism>